<organism evidence="1 2">
    <name type="scientific">Portunus trituberculatus</name>
    <name type="common">Swimming crab</name>
    <name type="synonym">Neptunus trituberculatus</name>
    <dbReference type="NCBI Taxonomy" id="210409"/>
    <lineage>
        <taxon>Eukaryota</taxon>
        <taxon>Metazoa</taxon>
        <taxon>Ecdysozoa</taxon>
        <taxon>Arthropoda</taxon>
        <taxon>Crustacea</taxon>
        <taxon>Multicrustacea</taxon>
        <taxon>Malacostraca</taxon>
        <taxon>Eumalacostraca</taxon>
        <taxon>Eucarida</taxon>
        <taxon>Decapoda</taxon>
        <taxon>Pleocyemata</taxon>
        <taxon>Brachyura</taxon>
        <taxon>Eubrachyura</taxon>
        <taxon>Portunoidea</taxon>
        <taxon>Portunidae</taxon>
        <taxon>Portuninae</taxon>
        <taxon>Portunus</taxon>
    </lineage>
</organism>
<evidence type="ECO:0008006" key="3">
    <source>
        <dbReference type="Google" id="ProtNLM"/>
    </source>
</evidence>
<evidence type="ECO:0000313" key="1">
    <source>
        <dbReference type="EMBL" id="MPC66105.1"/>
    </source>
</evidence>
<evidence type="ECO:0000313" key="2">
    <source>
        <dbReference type="Proteomes" id="UP000324222"/>
    </source>
</evidence>
<sequence length="176" mass="19891">MFISSKQSEGECGRKGFYLLEVLAVEVATEENEKITVITAYVPPFIGAWTRASHEDMQNETLQTLEKLTRGSNRILPCGGFNCKEVDWEGMKSGCEEGSWGAKVFSQMTENALYQHIREPTRVRGEDNPSRLVFTRKEEEIDITMGSPLGKSDHVVVACDVWLKYGRESIVPNQRQ</sequence>
<accession>A0A5B7H8S2</accession>
<dbReference type="InterPro" id="IPR036691">
    <property type="entry name" value="Endo/exonu/phosph_ase_sf"/>
</dbReference>
<protein>
    <recommendedName>
        <fullName evidence="3">Endonuclease/exonuclease/phosphatase domain-containing protein</fullName>
    </recommendedName>
</protein>
<dbReference type="EMBL" id="VSRR010024294">
    <property type="protein sequence ID" value="MPC66105.1"/>
    <property type="molecule type" value="Genomic_DNA"/>
</dbReference>
<name>A0A5B7H8S2_PORTR</name>
<dbReference type="Gene3D" id="3.60.10.10">
    <property type="entry name" value="Endonuclease/exonuclease/phosphatase"/>
    <property type="match status" value="1"/>
</dbReference>
<comment type="caution">
    <text evidence="1">The sequence shown here is derived from an EMBL/GenBank/DDBJ whole genome shotgun (WGS) entry which is preliminary data.</text>
</comment>
<keyword evidence="2" id="KW-1185">Reference proteome</keyword>
<dbReference type="AlphaFoldDB" id="A0A5B7H8S2"/>
<dbReference type="Proteomes" id="UP000324222">
    <property type="component" value="Unassembled WGS sequence"/>
</dbReference>
<reference evidence="1 2" key="1">
    <citation type="submission" date="2019-05" db="EMBL/GenBank/DDBJ databases">
        <title>Another draft genome of Portunus trituberculatus and its Hox gene families provides insights of decapod evolution.</title>
        <authorList>
            <person name="Jeong J.-H."/>
            <person name="Song I."/>
            <person name="Kim S."/>
            <person name="Choi T."/>
            <person name="Kim D."/>
            <person name="Ryu S."/>
            <person name="Kim W."/>
        </authorList>
    </citation>
    <scope>NUCLEOTIDE SEQUENCE [LARGE SCALE GENOMIC DNA]</scope>
    <source>
        <tissue evidence="1">Muscle</tissue>
    </source>
</reference>
<proteinExistence type="predicted"/>
<gene>
    <name evidence="1" type="ORF">E2C01_060249</name>
</gene>
<dbReference type="SUPFAM" id="SSF56219">
    <property type="entry name" value="DNase I-like"/>
    <property type="match status" value="1"/>
</dbReference>